<dbReference type="Proteomes" id="UP000281431">
    <property type="component" value="Unassembled WGS sequence"/>
</dbReference>
<keyword evidence="7" id="KW-1185">Reference proteome</keyword>
<evidence type="ECO:0000313" key="7">
    <source>
        <dbReference type="Proteomes" id="UP000281431"/>
    </source>
</evidence>
<evidence type="ECO:0000313" key="6">
    <source>
        <dbReference type="EMBL" id="RQH00985.1"/>
    </source>
</evidence>
<proteinExistence type="predicted"/>
<feature type="compositionally biased region" description="Basic and acidic residues" evidence="1">
    <location>
        <begin position="101"/>
        <end position="112"/>
    </location>
</feature>
<evidence type="ECO:0000256" key="1">
    <source>
        <dbReference type="SAM" id="MobiDB-lite"/>
    </source>
</evidence>
<feature type="domain" description="DUF8054" evidence="3">
    <location>
        <begin position="9"/>
        <end position="89"/>
    </location>
</feature>
<comment type="caution">
    <text evidence="6">The sequence shown here is derived from an EMBL/GenBank/DDBJ whole genome shotgun (WGS) entry which is preliminary data.</text>
</comment>
<keyword evidence="2" id="KW-0812">Transmembrane</keyword>
<dbReference type="AlphaFoldDB" id="A0A3N6MII7"/>
<evidence type="ECO:0000259" key="5">
    <source>
        <dbReference type="Pfam" id="PF26238"/>
    </source>
</evidence>
<feature type="domain" description="DUF8054" evidence="4">
    <location>
        <begin position="259"/>
        <end position="299"/>
    </location>
</feature>
<keyword evidence="2" id="KW-0472">Membrane</keyword>
<organism evidence="6 7">
    <name type="scientific">Natrarchaeobius chitinivorans</name>
    <dbReference type="NCBI Taxonomy" id="1679083"/>
    <lineage>
        <taxon>Archaea</taxon>
        <taxon>Methanobacteriati</taxon>
        <taxon>Methanobacteriota</taxon>
        <taxon>Stenosarchaea group</taxon>
        <taxon>Halobacteria</taxon>
        <taxon>Halobacteriales</taxon>
        <taxon>Natrialbaceae</taxon>
        <taxon>Natrarchaeobius</taxon>
    </lineage>
</organism>
<feature type="region of interest" description="Disordered" evidence="1">
    <location>
        <begin position="89"/>
        <end position="124"/>
    </location>
</feature>
<dbReference type="InterPro" id="IPR058674">
    <property type="entry name" value="DUF8054_N"/>
</dbReference>
<sequence>MGSEQRSVLERLRQPEYTGENRCIPCTAVNFVIAVALAGAVAVVAPLAAPPVLAVSLAAIYFRGYLVPGTPTLTKRYFPDRLLAKFDKQPAPGGGALEGDAATKTEGARADGRPAGATDEATVDPLDPESTFLAHEVVVPCRDLPAPDADLPDDDLCLTRAVERAWRDEIETLRDGDRDAQVGAFLETDPELVSVENPSRGEGVRARIDGRLAARWESDAALVADLAGAAVLEERLPDWDRLPIETRSQLTNGLRTFVDRCPTCDGDISLDEETVESCCRSRDVYAITCEDCDARILEVPQ</sequence>
<dbReference type="InterPro" id="IPR058775">
    <property type="entry name" value="DUF8054_M"/>
</dbReference>
<evidence type="ECO:0000259" key="4">
    <source>
        <dbReference type="Pfam" id="PF26237"/>
    </source>
</evidence>
<reference evidence="6 7" key="1">
    <citation type="submission" date="2018-10" db="EMBL/GenBank/DDBJ databases">
        <title>Natrarchaeobius chitinivorans gen. nov., sp. nov., and Natrarchaeobius haloalkaliphilus sp. nov., alkaliphilic, chitin-utilizing haloarchaea from hypersaline alkaline lakes.</title>
        <authorList>
            <person name="Sorokin D.Y."/>
            <person name="Elcheninov A.G."/>
            <person name="Kostrikina N.A."/>
            <person name="Bale N.J."/>
            <person name="Sinninghe Damste J.S."/>
            <person name="Khijniak T.V."/>
            <person name="Kublanov I.V."/>
            <person name="Toshchakov S.V."/>
        </authorList>
    </citation>
    <scope>NUCLEOTIDE SEQUENCE [LARGE SCALE GENOMIC DNA]</scope>
    <source>
        <strain evidence="6 7">AArcht7</strain>
    </source>
</reference>
<dbReference type="EMBL" id="REFZ01000005">
    <property type="protein sequence ID" value="RQH00985.1"/>
    <property type="molecule type" value="Genomic_DNA"/>
</dbReference>
<keyword evidence="2" id="KW-1133">Transmembrane helix</keyword>
<feature type="transmembrane region" description="Helical" evidence="2">
    <location>
        <begin position="21"/>
        <end position="42"/>
    </location>
</feature>
<protein>
    <submittedName>
        <fullName evidence="6">Uncharacterized protein</fullName>
    </submittedName>
</protein>
<gene>
    <name evidence="6" type="ORF">EA472_10230</name>
</gene>
<dbReference type="Pfam" id="PF26238">
    <property type="entry name" value="DUF8054_M"/>
    <property type="match status" value="1"/>
</dbReference>
<dbReference type="Pfam" id="PF26237">
    <property type="entry name" value="DUF8054_C"/>
    <property type="match status" value="1"/>
</dbReference>
<evidence type="ECO:0000256" key="2">
    <source>
        <dbReference type="SAM" id="Phobius"/>
    </source>
</evidence>
<evidence type="ECO:0000259" key="3">
    <source>
        <dbReference type="Pfam" id="PF26236"/>
    </source>
</evidence>
<accession>A0A3N6MII7</accession>
<dbReference type="Pfam" id="PF26236">
    <property type="entry name" value="DUF8054_N"/>
    <property type="match status" value="1"/>
</dbReference>
<name>A0A3N6MII7_NATCH</name>
<dbReference type="OrthoDB" id="292134at2157"/>
<feature type="domain" description="DUF8054" evidence="5">
    <location>
        <begin position="127"/>
        <end position="256"/>
    </location>
</feature>
<dbReference type="InterPro" id="IPR058675">
    <property type="entry name" value="DUF8054_C"/>
</dbReference>